<dbReference type="Pfam" id="PF14815">
    <property type="entry name" value="NUDIX_4"/>
    <property type="match status" value="1"/>
</dbReference>
<evidence type="ECO:0000256" key="6">
    <source>
        <dbReference type="ARBA" id="ARBA00022485"/>
    </source>
</evidence>
<evidence type="ECO:0000256" key="3">
    <source>
        <dbReference type="ARBA" id="ARBA00008343"/>
    </source>
</evidence>
<dbReference type="NCBIfam" id="TIGR01084">
    <property type="entry name" value="mutY"/>
    <property type="match status" value="1"/>
</dbReference>
<dbReference type="InterPro" id="IPR000445">
    <property type="entry name" value="HhH_motif"/>
</dbReference>
<keyword evidence="7" id="KW-0479">Metal-binding</keyword>
<dbReference type="GO" id="GO:0006284">
    <property type="term" value="P:base-excision repair"/>
    <property type="evidence" value="ECO:0007669"/>
    <property type="project" value="UniProtKB-UniRule"/>
</dbReference>
<evidence type="ECO:0000256" key="5">
    <source>
        <dbReference type="ARBA" id="ARBA00022023"/>
    </source>
</evidence>
<comment type="catalytic activity">
    <reaction evidence="1 14">
        <text>Hydrolyzes free adenine bases from 7,8-dihydro-8-oxoguanine:adenine mismatched double-stranded DNA, leaving an apurinic site.</text>
        <dbReference type="EC" id="3.2.2.31"/>
    </reaction>
</comment>
<dbReference type="CDD" id="cd00056">
    <property type="entry name" value="ENDO3c"/>
    <property type="match status" value="1"/>
</dbReference>
<organism evidence="16 17">
    <name type="scientific">Candidatus Sphingobacterium stercoripullorum</name>
    <dbReference type="NCBI Taxonomy" id="2838759"/>
    <lineage>
        <taxon>Bacteria</taxon>
        <taxon>Pseudomonadati</taxon>
        <taxon>Bacteroidota</taxon>
        <taxon>Sphingobacteriia</taxon>
        <taxon>Sphingobacteriales</taxon>
        <taxon>Sphingobacteriaceae</taxon>
        <taxon>Sphingobacterium</taxon>
    </lineage>
</organism>
<keyword evidence="8 14" id="KW-0227">DNA damage</keyword>
<dbReference type="SUPFAM" id="SSF48150">
    <property type="entry name" value="DNA-glycosylase"/>
    <property type="match status" value="1"/>
</dbReference>
<dbReference type="AlphaFoldDB" id="A0A9D2AZM6"/>
<dbReference type="InterPro" id="IPR023170">
    <property type="entry name" value="HhH_base_excis_C"/>
</dbReference>
<evidence type="ECO:0000256" key="7">
    <source>
        <dbReference type="ARBA" id="ARBA00022723"/>
    </source>
</evidence>
<keyword evidence="12" id="KW-0234">DNA repair</keyword>
<dbReference type="Proteomes" id="UP000824156">
    <property type="component" value="Unassembled WGS sequence"/>
</dbReference>
<comment type="cofactor">
    <cofactor evidence="14">
        <name>[4Fe-4S] cluster</name>
        <dbReference type="ChEBI" id="CHEBI:49883"/>
    </cofactor>
    <text evidence="14">Binds 1 [4Fe-4S] cluster.</text>
</comment>
<dbReference type="GO" id="GO:0032357">
    <property type="term" value="F:oxidized purine DNA binding"/>
    <property type="evidence" value="ECO:0007669"/>
    <property type="project" value="TreeGrafter"/>
</dbReference>
<dbReference type="GO" id="GO:0000701">
    <property type="term" value="F:purine-specific mismatch base pair DNA N-glycosylase activity"/>
    <property type="evidence" value="ECO:0007669"/>
    <property type="project" value="UniProtKB-EC"/>
</dbReference>
<dbReference type="EC" id="3.2.2.31" evidence="4 14"/>
<comment type="function">
    <text evidence="2">Adenine glycosylase active on G-A mispairs. MutY also corrects error-prone DNA synthesis past GO lesions which are due to the oxidatively damaged form of guanine: 7,8-dihydro-8-oxoguanine (8-oxo-dGTP).</text>
</comment>
<gene>
    <name evidence="16" type="primary">mutY</name>
    <name evidence="16" type="ORF">H9853_12000</name>
</gene>
<dbReference type="InterPro" id="IPR029119">
    <property type="entry name" value="MutY_C"/>
</dbReference>
<reference evidence="16" key="1">
    <citation type="journal article" date="2021" name="PeerJ">
        <title>Extensive microbial diversity within the chicken gut microbiome revealed by metagenomics and culture.</title>
        <authorList>
            <person name="Gilroy R."/>
            <person name="Ravi A."/>
            <person name="Getino M."/>
            <person name="Pursley I."/>
            <person name="Horton D.L."/>
            <person name="Alikhan N.F."/>
            <person name="Baker D."/>
            <person name="Gharbi K."/>
            <person name="Hall N."/>
            <person name="Watson M."/>
            <person name="Adriaenssens E.M."/>
            <person name="Foster-Nyarko E."/>
            <person name="Jarju S."/>
            <person name="Secka A."/>
            <person name="Antonio M."/>
            <person name="Oren A."/>
            <person name="Chaudhuri R.R."/>
            <person name="La Ragione R."/>
            <person name="Hildebrand F."/>
            <person name="Pallen M.J."/>
        </authorList>
    </citation>
    <scope>NUCLEOTIDE SEQUENCE</scope>
    <source>
        <strain evidence="16">1719</strain>
    </source>
</reference>
<evidence type="ECO:0000256" key="13">
    <source>
        <dbReference type="ARBA" id="ARBA00023295"/>
    </source>
</evidence>
<evidence type="ECO:0000313" key="16">
    <source>
        <dbReference type="EMBL" id="HIX55735.1"/>
    </source>
</evidence>
<comment type="caution">
    <text evidence="16">The sequence shown here is derived from an EMBL/GenBank/DDBJ whole genome shotgun (WGS) entry which is preliminary data.</text>
</comment>
<evidence type="ECO:0000256" key="4">
    <source>
        <dbReference type="ARBA" id="ARBA00012045"/>
    </source>
</evidence>
<dbReference type="Gene3D" id="1.10.340.30">
    <property type="entry name" value="Hypothetical protein, domain 2"/>
    <property type="match status" value="1"/>
</dbReference>
<dbReference type="EMBL" id="DXEZ01000335">
    <property type="protein sequence ID" value="HIX55735.1"/>
    <property type="molecule type" value="Genomic_DNA"/>
</dbReference>
<protein>
    <recommendedName>
        <fullName evidence="5 14">Adenine DNA glycosylase</fullName>
        <ecNumber evidence="4 14">3.2.2.31</ecNumber>
    </recommendedName>
</protein>
<dbReference type="InterPro" id="IPR005760">
    <property type="entry name" value="A/G_AdeGlyc_MutY"/>
</dbReference>
<dbReference type="SUPFAM" id="SSF55811">
    <property type="entry name" value="Nudix"/>
    <property type="match status" value="1"/>
</dbReference>
<evidence type="ECO:0000256" key="14">
    <source>
        <dbReference type="RuleBase" id="RU365096"/>
    </source>
</evidence>
<evidence type="ECO:0000313" key="17">
    <source>
        <dbReference type="Proteomes" id="UP000824156"/>
    </source>
</evidence>
<dbReference type="InterPro" id="IPR011257">
    <property type="entry name" value="DNA_glycosylase"/>
</dbReference>
<evidence type="ECO:0000256" key="1">
    <source>
        <dbReference type="ARBA" id="ARBA00000843"/>
    </source>
</evidence>
<dbReference type="GO" id="GO:0034039">
    <property type="term" value="F:8-oxo-7,8-dihydroguanine DNA N-glycosylase activity"/>
    <property type="evidence" value="ECO:0007669"/>
    <property type="project" value="TreeGrafter"/>
</dbReference>
<keyword evidence="6" id="KW-0004">4Fe-4S</keyword>
<dbReference type="PANTHER" id="PTHR42944">
    <property type="entry name" value="ADENINE DNA GLYCOSYLASE"/>
    <property type="match status" value="1"/>
</dbReference>
<dbReference type="InterPro" id="IPR003265">
    <property type="entry name" value="HhH-GPD_domain"/>
</dbReference>
<dbReference type="Pfam" id="PF00730">
    <property type="entry name" value="HhH-GPD"/>
    <property type="match status" value="1"/>
</dbReference>
<dbReference type="SMART" id="SM00478">
    <property type="entry name" value="ENDO3c"/>
    <property type="match status" value="1"/>
</dbReference>
<dbReference type="GO" id="GO:0035485">
    <property type="term" value="F:adenine/guanine mispair binding"/>
    <property type="evidence" value="ECO:0007669"/>
    <property type="project" value="TreeGrafter"/>
</dbReference>
<accession>A0A9D2AZM6</accession>
<evidence type="ECO:0000256" key="8">
    <source>
        <dbReference type="ARBA" id="ARBA00022763"/>
    </source>
</evidence>
<dbReference type="InterPro" id="IPR015797">
    <property type="entry name" value="NUDIX_hydrolase-like_dom_sf"/>
</dbReference>
<name>A0A9D2AZM6_9SPHI</name>
<evidence type="ECO:0000256" key="12">
    <source>
        <dbReference type="ARBA" id="ARBA00023204"/>
    </source>
</evidence>
<dbReference type="GO" id="GO:0046872">
    <property type="term" value="F:metal ion binding"/>
    <property type="evidence" value="ECO:0007669"/>
    <property type="project" value="UniProtKB-UniRule"/>
</dbReference>
<keyword evidence="10 14" id="KW-0408">Iron</keyword>
<keyword evidence="13 14" id="KW-0326">Glycosidase</keyword>
<evidence type="ECO:0000256" key="2">
    <source>
        <dbReference type="ARBA" id="ARBA00002933"/>
    </source>
</evidence>
<dbReference type="Gene3D" id="1.10.1670.10">
    <property type="entry name" value="Helix-hairpin-Helix base-excision DNA repair enzymes (C-terminal)"/>
    <property type="match status" value="1"/>
</dbReference>
<keyword evidence="11" id="KW-0411">Iron-sulfur</keyword>
<feature type="domain" description="HhH-GPD" evidence="15">
    <location>
        <begin position="35"/>
        <end position="186"/>
    </location>
</feature>
<evidence type="ECO:0000259" key="15">
    <source>
        <dbReference type="SMART" id="SM00478"/>
    </source>
</evidence>
<sequence>MQFSKLLISWYKENARDLPWRETRDPYLIWVSEIILQQTRIDQGLPYYLKFATVFPTVQDLARADLDYVLSLWQGLGYYSRARNMHKAAKMVVEEFHGAFPATYSELIKLPGVGDYTASAISSIVIQEGNAVVDGNVFRVLARVFDIDTPIDTTLGKRQFKELAQELLDEKHPGKYNQALMDFGSVHCKAKGPLCVSCMFNESCMAYRLNKVDVLPKKQGKQKIRNRYFHYFIIKSKKGLLMYQRHHDDVWQGLFEFPVLETKEELSLEELTQLDAFKACFGDRNPLLLEGNIKHVLSHQRIFANFYILGGEVEPDILEKYQWRYYNSEKIAKLAKHKLIFSFLEKHRLL</sequence>
<dbReference type="GO" id="GO:0051539">
    <property type="term" value="F:4 iron, 4 sulfur cluster binding"/>
    <property type="evidence" value="ECO:0007669"/>
    <property type="project" value="UniProtKB-UniRule"/>
</dbReference>
<dbReference type="CDD" id="cd03431">
    <property type="entry name" value="NUDIX_DNA_Glycosylase_C-MutY"/>
    <property type="match status" value="1"/>
</dbReference>
<dbReference type="Pfam" id="PF00633">
    <property type="entry name" value="HHH"/>
    <property type="match status" value="1"/>
</dbReference>
<proteinExistence type="inferred from homology"/>
<evidence type="ECO:0000256" key="10">
    <source>
        <dbReference type="ARBA" id="ARBA00023004"/>
    </source>
</evidence>
<dbReference type="PANTHER" id="PTHR42944:SF1">
    <property type="entry name" value="ADENINE DNA GLYCOSYLASE"/>
    <property type="match status" value="1"/>
</dbReference>
<keyword evidence="9" id="KW-0378">Hydrolase</keyword>
<comment type="similarity">
    <text evidence="3 14">Belongs to the Nth/MutY family.</text>
</comment>
<dbReference type="FunFam" id="1.10.340.30:FF:000002">
    <property type="entry name" value="Adenine DNA glycosylase"/>
    <property type="match status" value="1"/>
</dbReference>
<evidence type="ECO:0000256" key="11">
    <source>
        <dbReference type="ARBA" id="ARBA00023014"/>
    </source>
</evidence>
<reference evidence="16" key="2">
    <citation type="submission" date="2021-04" db="EMBL/GenBank/DDBJ databases">
        <authorList>
            <person name="Gilroy R."/>
        </authorList>
    </citation>
    <scope>NUCLEOTIDE SEQUENCE</scope>
    <source>
        <strain evidence="16">1719</strain>
    </source>
</reference>
<dbReference type="GO" id="GO:0006298">
    <property type="term" value="P:mismatch repair"/>
    <property type="evidence" value="ECO:0007669"/>
    <property type="project" value="TreeGrafter"/>
</dbReference>
<dbReference type="InterPro" id="IPR044298">
    <property type="entry name" value="MIG/MutY"/>
</dbReference>
<evidence type="ECO:0000256" key="9">
    <source>
        <dbReference type="ARBA" id="ARBA00022801"/>
    </source>
</evidence>